<proteinExistence type="predicted"/>
<protein>
    <recommendedName>
        <fullName evidence="1">Serine aminopeptidase S33 domain-containing protein</fullName>
    </recommendedName>
</protein>
<dbReference type="PANTHER" id="PTHR11614">
    <property type="entry name" value="PHOSPHOLIPASE-RELATED"/>
    <property type="match status" value="1"/>
</dbReference>
<evidence type="ECO:0000313" key="2">
    <source>
        <dbReference type="EMBL" id="EMZ22737.1"/>
    </source>
</evidence>
<name>N2A079_9FIRM</name>
<accession>N2A079</accession>
<dbReference type="Gene3D" id="3.40.50.1820">
    <property type="entry name" value="alpha/beta hydrolase"/>
    <property type="match status" value="1"/>
</dbReference>
<feature type="domain" description="Serine aminopeptidase S33" evidence="1">
    <location>
        <begin position="53"/>
        <end position="304"/>
    </location>
</feature>
<dbReference type="HOGENOM" id="CLU_026209_10_0_9"/>
<evidence type="ECO:0000259" key="1">
    <source>
        <dbReference type="Pfam" id="PF12146"/>
    </source>
</evidence>
<dbReference type="InterPro" id="IPR022742">
    <property type="entry name" value="Hydrolase_4"/>
</dbReference>
<dbReference type="OrthoDB" id="9806902at2"/>
<reference evidence="2 3" key="1">
    <citation type="journal article" date="2014" name="Genome Announc.">
        <title>Draft genome sequences of the altered schaedler flora, a defined bacterial community from gnotobiotic mice.</title>
        <authorList>
            <person name="Wannemuehler M.J."/>
            <person name="Overstreet A.M."/>
            <person name="Ward D.V."/>
            <person name="Phillips G.J."/>
        </authorList>
    </citation>
    <scope>NUCLEOTIDE SEQUENCE [LARGE SCALE GENOMIC DNA]</scope>
    <source>
        <strain evidence="2 3">ASF492</strain>
    </source>
</reference>
<dbReference type="InterPro" id="IPR029058">
    <property type="entry name" value="AB_hydrolase_fold"/>
</dbReference>
<dbReference type="Pfam" id="PF12146">
    <property type="entry name" value="Hydrolase_4"/>
    <property type="match status" value="1"/>
</dbReference>
<sequence>MTEKIKIEYVQEDGFRKQMKQVTETYLKKYRRCGRFSSYDGTGIYYRTYIRKKAKGNIVISHGFSEFAEKYDEMIYYFLQAGYSVFLAEHRGHGRSQRRLSNMGKVYVESFAQYVRDLHIFVNKIVKPYRNEMILFAHSMGGAIGALYLQRYPHDFQKAVLSAPMIQMNVHGLPYPAAMLIARICRCCGFGKAYAAGQHGFSKKPKFERSSCLSEERYLYAHGKRAANKRCRTNGACYGWVCAAQTASVCVQASENIRKIRIPVLICAAGRDHMVNTDEICRFAGKLKDARLVWFLDAKHEIFNAGERTRMQFYEEVFSFLQEVEGCRRK</sequence>
<gene>
    <name evidence="2" type="ORF">C823_03875</name>
</gene>
<dbReference type="eggNOG" id="COG2267">
    <property type="taxonomic scope" value="Bacteria"/>
</dbReference>
<dbReference type="AlphaFoldDB" id="N2A079"/>
<evidence type="ECO:0000313" key="3">
    <source>
        <dbReference type="Proteomes" id="UP000012589"/>
    </source>
</evidence>
<dbReference type="STRING" id="1235802.C823_03875"/>
<dbReference type="InterPro" id="IPR051044">
    <property type="entry name" value="MAG_DAG_Lipase"/>
</dbReference>
<dbReference type="Proteomes" id="UP000012589">
    <property type="component" value="Unassembled WGS sequence"/>
</dbReference>
<organism evidence="2 3">
    <name type="scientific">Eubacterium plexicaudatum ASF492</name>
    <dbReference type="NCBI Taxonomy" id="1235802"/>
    <lineage>
        <taxon>Bacteria</taxon>
        <taxon>Bacillati</taxon>
        <taxon>Bacillota</taxon>
        <taxon>Clostridia</taxon>
        <taxon>Eubacteriales</taxon>
        <taxon>Eubacteriaceae</taxon>
        <taxon>Eubacterium</taxon>
    </lineage>
</organism>
<comment type="caution">
    <text evidence="2">The sequence shown here is derived from an EMBL/GenBank/DDBJ whole genome shotgun (WGS) entry which is preliminary data.</text>
</comment>
<dbReference type="PATRIC" id="fig|1235802.3.peg.4097"/>
<keyword evidence="3" id="KW-1185">Reference proteome</keyword>
<dbReference type="SUPFAM" id="SSF53474">
    <property type="entry name" value="alpha/beta-Hydrolases"/>
    <property type="match status" value="1"/>
</dbReference>
<dbReference type="EMBL" id="AQFT01000118">
    <property type="protein sequence ID" value="EMZ22737.1"/>
    <property type="molecule type" value="Genomic_DNA"/>
</dbReference>